<dbReference type="RefSeq" id="WP_380025524.1">
    <property type="nucleotide sequence ID" value="NZ_JBHSHC010000079.1"/>
</dbReference>
<reference evidence="2" key="1">
    <citation type="journal article" date="2019" name="Int. J. Syst. Evol. Microbiol.">
        <title>The Global Catalogue of Microorganisms (GCM) 10K type strain sequencing project: providing services to taxonomists for standard genome sequencing and annotation.</title>
        <authorList>
            <consortium name="The Broad Institute Genomics Platform"/>
            <consortium name="The Broad Institute Genome Sequencing Center for Infectious Disease"/>
            <person name="Wu L."/>
            <person name="Ma J."/>
        </authorList>
    </citation>
    <scope>NUCLEOTIDE SEQUENCE [LARGE SCALE GENOMIC DNA]</scope>
    <source>
        <strain evidence="2">WYCCWR 12678</strain>
    </source>
</reference>
<name>A0ABV9Q2E7_9BACL</name>
<comment type="caution">
    <text evidence="1">The sequence shown here is derived from an EMBL/GenBank/DDBJ whole genome shotgun (WGS) entry which is preliminary data.</text>
</comment>
<accession>A0ABV9Q2E7</accession>
<proteinExistence type="predicted"/>
<organism evidence="1 2">
    <name type="scientific">Effusibacillus consociatus</name>
    <dbReference type="NCBI Taxonomy" id="1117041"/>
    <lineage>
        <taxon>Bacteria</taxon>
        <taxon>Bacillati</taxon>
        <taxon>Bacillota</taxon>
        <taxon>Bacilli</taxon>
        <taxon>Bacillales</taxon>
        <taxon>Alicyclobacillaceae</taxon>
        <taxon>Effusibacillus</taxon>
    </lineage>
</organism>
<dbReference type="Proteomes" id="UP001596002">
    <property type="component" value="Unassembled WGS sequence"/>
</dbReference>
<sequence length="231" mass="25253">MKKSFVFGGTVVFLASILLGSAFTYLSKPSEATVPSVTATASTPLPIVDETPLNRLQKEEIKRYQQQLRESYRTVQATVIGSYTTDLGNHNEPNRVHNIRLSLATIHKTVLLPGETFSFNGAVGDSTNGKLGYKPATVIIGKEFATDYGGGICQVSSTLYNAVAKAKLRVTERYSHSLAVDYVPKGQDATVSYPDLDFKFVNNSEYPIRIESTLQGSKVICTILQVKIGEH</sequence>
<dbReference type="PANTHER" id="PTHR35788">
    <property type="entry name" value="EXPORTED PROTEIN-RELATED"/>
    <property type="match status" value="1"/>
</dbReference>
<protein>
    <submittedName>
        <fullName evidence="1">VanW family protein</fullName>
    </submittedName>
</protein>
<dbReference type="EMBL" id="JBHSHC010000079">
    <property type="protein sequence ID" value="MFC4767602.1"/>
    <property type="molecule type" value="Genomic_DNA"/>
</dbReference>
<dbReference type="InterPro" id="IPR007391">
    <property type="entry name" value="Vancomycin_resist_VanW"/>
</dbReference>
<dbReference type="Pfam" id="PF04294">
    <property type="entry name" value="VanW"/>
    <property type="match status" value="1"/>
</dbReference>
<gene>
    <name evidence="1" type="ORF">ACFO8Q_09535</name>
</gene>
<keyword evidence="2" id="KW-1185">Reference proteome</keyword>
<evidence type="ECO:0000313" key="1">
    <source>
        <dbReference type="EMBL" id="MFC4767602.1"/>
    </source>
</evidence>
<dbReference type="PANTHER" id="PTHR35788:SF1">
    <property type="entry name" value="EXPORTED PROTEIN"/>
    <property type="match status" value="1"/>
</dbReference>
<evidence type="ECO:0000313" key="2">
    <source>
        <dbReference type="Proteomes" id="UP001596002"/>
    </source>
</evidence>
<dbReference type="InterPro" id="IPR052913">
    <property type="entry name" value="Glycopeptide_resist_protein"/>
</dbReference>